<name>X2LBU0_9BACT</name>
<dbReference type="Pfam" id="PF13692">
    <property type="entry name" value="Glyco_trans_1_4"/>
    <property type="match status" value="1"/>
</dbReference>
<dbReference type="SUPFAM" id="SSF53756">
    <property type="entry name" value="UDP-Glycosyltransferase/glycogen phosphorylase"/>
    <property type="match status" value="1"/>
</dbReference>
<keyword evidence="2" id="KW-0808">Transferase</keyword>
<organism evidence="2">
    <name type="scientific">uncultured bacterium lac193</name>
    <dbReference type="NCBI Taxonomy" id="1447243"/>
    <lineage>
        <taxon>Bacteria</taxon>
        <taxon>environmental samples</taxon>
    </lineage>
</organism>
<dbReference type="GO" id="GO:0016740">
    <property type="term" value="F:transferase activity"/>
    <property type="evidence" value="ECO:0007669"/>
    <property type="project" value="UniProtKB-KW"/>
</dbReference>
<sequence>MSVINVCFVAHSAYGEMAGGRSGEIGGIQRQQSLMARWLARRGHRVTMLTHDEGQPAEQLIAGVRMLKLHRKSAGLPGLRFFHPRWTALLSGLARADAQVYYHNNAEYITGQVALWCRTNHRPFVFSTAHDWDCEPALVHLPSWRERRLYTYGLKNADRVISQTATQARLLREGFGLSSTVIAMPCPLSGLPPVAFEQRAVPPRVLWVGRIVENKRLEMLLDIAEQAPDLRFDVAGTPEVGSSYGASVLVRAERLSNVTVHGRVARERMPSLYRAALCLCCTATLEGFPNTFLEAWSEGTPIVSTFDPDGLIVSRGLGSAGHTVPELLAGIRRLSDSGDAWRLASHNSRLHFAGTHDPEIVMPQFERVFAEAQAGRVFET</sequence>
<dbReference type="EMBL" id="KF796608">
    <property type="protein sequence ID" value="AHN98030.1"/>
    <property type="molecule type" value="Genomic_DNA"/>
</dbReference>
<evidence type="ECO:0000259" key="1">
    <source>
        <dbReference type="Pfam" id="PF13579"/>
    </source>
</evidence>
<evidence type="ECO:0000313" key="2">
    <source>
        <dbReference type="EMBL" id="AHN98030.1"/>
    </source>
</evidence>
<feature type="domain" description="Glycosyltransferase subfamily 4-like N-terminal" evidence="1">
    <location>
        <begin position="26"/>
        <end position="180"/>
    </location>
</feature>
<dbReference type="Gene3D" id="3.40.50.2000">
    <property type="entry name" value="Glycogen Phosphorylase B"/>
    <property type="match status" value="2"/>
</dbReference>
<dbReference type="PANTHER" id="PTHR12526">
    <property type="entry name" value="GLYCOSYLTRANSFERASE"/>
    <property type="match status" value="1"/>
</dbReference>
<dbReference type="InterPro" id="IPR028098">
    <property type="entry name" value="Glyco_trans_4-like_N"/>
</dbReference>
<dbReference type="AlphaFoldDB" id="X2LBU0"/>
<protein>
    <submittedName>
        <fullName evidence="2">Group 1 glycosyl transferase</fullName>
    </submittedName>
</protein>
<dbReference type="Pfam" id="PF13579">
    <property type="entry name" value="Glyco_trans_4_4"/>
    <property type="match status" value="1"/>
</dbReference>
<proteinExistence type="predicted"/>
<reference evidence="2" key="1">
    <citation type="submission" date="2013-10" db="EMBL/GenBank/DDBJ databases">
        <title>Functional metagenomics reveals novel beta-galactosidases not predictable from gene sequences.</title>
        <authorList>
            <person name="Cheng J."/>
            <person name="Engel K."/>
            <person name="Romantsov T."/>
            <person name="Neufeld J.D."/>
            <person name="Rose D.R."/>
            <person name="Charles T.C."/>
        </authorList>
    </citation>
    <scope>NUCLEOTIDE SEQUENCE</scope>
</reference>
<dbReference type="CDD" id="cd03801">
    <property type="entry name" value="GT4_PimA-like"/>
    <property type="match status" value="1"/>
</dbReference>
<accession>X2LBU0</accession>